<dbReference type="EMBL" id="FNTV01000001">
    <property type="protein sequence ID" value="SEE68191.1"/>
    <property type="molecule type" value="Genomic_DNA"/>
</dbReference>
<comment type="subcellular location">
    <subcellularLocation>
        <location evidence="1">Membrane</location>
        <topology evidence="1">Multi-pass membrane protein</topology>
    </subcellularLocation>
</comment>
<dbReference type="GO" id="GO:0140359">
    <property type="term" value="F:ABC-type transporter activity"/>
    <property type="evidence" value="ECO:0007669"/>
    <property type="project" value="InterPro"/>
</dbReference>
<dbReference type="InterPro" id="IPR013525">
    <property type="entry name" value="ABC2_TM"/>
</dbReference>
<dbReference type="InterPro" id="IPR051328">
    <property type="entry name" value="T7SS_ABC-Transporter"/>
</dbReference>
<protein>
    <submittedName>
        <fullName evidence="8">ABC-2 family transporter protein</fullName>
    </submittedName>
</protein>
<dbReference type="Proteomes" id="UP000182725">
    <property type="component" value="Unassembled WGS sequence"/>
</dbReference>
<feature type="compositionally biased region" description="Polar residues" evidence="5">
    <location>
        <begin position="1"/>
        <end position="29"/>
    </location>
</feature>
<feature type="transmembrane region" description="Helical" evidence="6">
    <location>
        <begin position="615"/>
        <end position="633"/>
    </location>
</feature>
<feature type="transmembrane region" description="Helical" evidence="6">
    <location>
        <begin position="308"/>
        <end position="340"/>
    </location>
</feature>
<feature type="transmembrane region" description="Helical" evidence="6">
    <location>
        <begin position="78"/>
        <end position="98"/>
    </location>
</feature>
<evidence type="ECO:0000256" key="3">
    <source>
        <dbReference type="ARBA" id="ARBA00022989"/>
    </source>
</evidence>
<feature type="transmembrane region" description="Helical" evidence="6">
    <location>
        <begin position="586"/>
        <end position="609"/>
    </location>
</feature>
<evidence type="ECO:0000256" key="2">
    <source>
        <dbReference type="ARBA" id="ARBA00022692"/>
    </source>
</evidence>
<name>A0A1H5KVR2_9MICC</name>
<evidence type="ECO:0000256" key="1">
    <source>
        <dbReference type="ARBA" id="ARBA00004141"/>
    </source>
</evidence>
<evidence type="ECO:0000256" key="6">
    <source>
        <dbReference type="SAM" id="Phobius"/>
    </source>
</evidence>
<feature type="transmembrane region" description="Helical" evidence="6">
    <location>
        <begin position="554"/>
        <end position="574"/>
    </location>
</feature>
<feature type="transmembrane region" description="Helical" evidence="6">
    <location>
        <begin position="245"/>
        <end position="264"/>
    </location>
</feature>
<feature type="transmembrane region" description="Helical" evidence="6">
    <location>
        <begin position="417"/>
        <end position="437"/>
    </location>
</feature>
<accession>A0A1H5KVR2</accession>
<feature type="transmembrane region" description="Helical" evidence="6">
    <location>
        <begin position="276"/>
        <end position="296"/>
    </location>
</feature>
<dbReference type="AlphaFoldDB" id="A0A1H5KVR2"/>
<proteinExistence type="predicted"/>
<feature type="domain" description="ABC-2 type transporter transmembrane" evidence="7">
    <location>
        <begin position="80"/>
        <end position="168"/>
    </location>
</feature>
<organism evidence="8 9">
    <name type="scientific">Arthrobacter alpinus</name>
    <dbReference type="NCBI Taxonomy" id="656366"/>
    <lineage>
        <taxon>Bacteria</taxon>
        <taxon>Bacillati</taxon>
        <taxon>Actinomycetota</taxon>
        <taxon>Actinomycetes</taxon>
        <taxon>Micrococcales</taxon>
        <taxon>Micrococcaceae</taxon>
        <taxon>Arthrobacter</taxon>
    </lineage>
</organism>
<keyword evidence="3 6" id="KW-1133">Transmembrane helix</keyword>
<evidence type="ECO:0000259" key="7">
    <source>
        <dbReference type="Pfam" id="PF12698"/>
    </source>
</evidence>
<dbReference type="Pfam" id="PF12698">
    <property type="entry name" value="ABC2_membrane_3"/>
    <property type="match status" value="1"/>
</dbReference>
<gene>
    <name evidence="8" type="ORF">SAMN04489740_2166</name>
</gene>
<feature type="transmembrane region" description="Helical" evidence="6">
    <location>
        <begin position="209"/>
        <end position="233"/>
    </location>
</feature>
<evidence type="ECO:0000313" key="8">
    <source>
        <dbReference type="EMBL" id="SEE68191.1"/>
    </source>
</evidence>
<evidence type="ECO:0000313" key="9">
    <source>
        <dbReference type="Proteomes" id="UP000182725"/>
    </source>
</evidence>
<feature type="transmembrane region" description="Helical" evidence="6">
    <location>
        <begin position="360"/>
        <end position="381"/>
    </location>
</feature>
<sequence>MLALPTTTPGVISSTSPDANTASCSSYPQEQDVEQKILHPQSKSPAGDSAEIEKAGPTEAEIAAAAAKRAKAETIGRYVAMFAMPLIMVGMMITGYLGTMHAPAPHNMPIAVVGGSAPASQFAAALESSNPEAVAVRMVDSAEEARQLVIDRKVSGAVYIADGGATVFTASAAGSSQASVVKGMLAPQVLAEGLTLQTEDLVPLPSTDAAGLGAMFLATALVMAGYLPFSMVLSNSPELLRFRRAIPLLAGWAALVAALVWTVTGPILGVVEGHSMAVLGIAWLGVFAIGSVQLLLTRFLGPMATVAAMLLLTVLGMPASNMSMSVYTMPGFFTFLHSFLPTPAIGEAMRSVLYFDGAGVWPHLLVLIIGGLLALLLTLAVDARRKRRDPHATGPKATIPSLHGGPRPKSRFWRYGALLLFPLSMVTMMISVMLGAMSAPMPQNMPIAIVGSTVAQAQQAADGLDQKMPGLFDLRAVDSMDDARAQVQDRTVTAAFVLPSAESPVATLVTNQAGGSSAQQVVTGVFGQVTAAQKVEMVTDEIAPLHSNDTMGSVSMYLAMGWILAGFMIIIVGANAAPKTRPLPKLIPIVAAWSVFISAVLLLIAGPITGSIDGHFWPLFGAGAIAVFCVAMFSAMVERLIGMFSIIPVIGLMMLIGVPASGGGLSIYMEPEIFRVLHEILPMPAAVESVRSILYFGGDTVGQHLLTFGTWGAASLVLLLIIDKFKPPRTEMHPIEDDVVEPEITGPEPAKALASV</sequence>
<dbReference type="GO" id="GO:0016020">
    <property type="term" value="C:membrane"/>
    <property type="evidence" value="ECO:0007669"/>
    <property type="project" value="UniProtKB-SubCell"/>
</dbReference>
<dbReference type="PANTHER" id="PTHR43077:SF10">
    <property type="entry name" value="TRANSPORT PERMEASE PROTEIN"/>
    <property type="match status" value="1"/>
</dbReference>
<keyword evidence="4 6" id="KW-0472">Membrane</keyword>
<feature type="region of interest" description="Disordered" evidence="5">
    <location>
        <begin position="1"/>
        <end position="55"/>
    </location>
</feature>
<feature type="transmembrane region" description="Helical" evidence="6">
    <location>
        <begin position="640"/>
        <end position="660"/>
    </location>
</feature>
<keyword evidence="2 6" id="KW-0812">Transmembrane</keyword>
<feature type="transmembrane region" description="Helical" evidence="6">
    <location>
        <begin position="701"/>
        <end position="722"/>
    </location>
</feature>
<evidence type="ECO:0000256" key="5">
    <source>
        <dbReference type="SAM" id="MobiDB-lite"/>
    </source>
</evidence>
<dbReference type="PANTHER" id="PTHR43077">
    <property type="entry name" value="TRANSPORT PERMEASE YVFS-RELATED"/>
    <property type="match status" value="1"/>
</dbReference>
<reference evidence="8 9" key="1">
    <citation type="submission" date="2016-10" db="EMBL/GenBank/DDBJ databases">
        <authorList>
            <person name="de Groot N.N."/>
        </authorList>
    </citation>
    <scope>NUCLEOTIDE SEQUENCE [LARGE SCALE GENOMIC DNA]</scope>
    <source>
        <strain evidence="8 9">DSM 22274</strain>
    </source>
</reference>
<evidence type="ECO:0000256" key="4">
    <source>
        <dbReference type="ARBA" id="ARBA00023136"/>
    </source>
</evidence>